<feature type="chain" id="PRO_5037846096" description="Spy" evidence="2">
    <location>
        <begin position="22"/>
        <end position="157"/>
    </location>
</feature>
<dbReference type="CDD" id="cd09916">
    <property type="entry name" value="CpxP_like"/>
    <property type="match status" value="1"/>
</dbReference>
<dbReference type="InterPro" id="IPR012899">
    <property type="entry name" value="LTXXQ"/>
</dbReference>
<dbReference type="Gene3D" id="1.20.120.1490">
    <property type="match status" value="1"/>
</dbReference>
<feature type="coiled-coil region" evidence="1">
    <location>
        <begin position="103"/>
        <end position="130"/>
    </location>
</feature>
<dbReference type="GO" id="GO:0042597">
    <property type="term" value="C:periplasmic space"/>
    <property type="evidence" value="ECO:0007669"/>
    <property type="project" value="InterPro"/>
</dbReference>
<organism evidence="3 4">
    <name type="scientific">Richelia sinica FACHB-800</name>
    <dbReference type="NCBI Taxonomy" id="1357546"/>
    <lineage>
        <taxon>Bacteria</taxon>
        <taxon>Bacillati</taxon>
        <taxon>Cyanobacteriota</taxon>
        <taxon>Cyanophyceae</taxon>
        <taxon>Nostocales</taxon>
        <taxon>Nostocaceae</taxon>
        <taxon>Richelia</taxon>
    </lineage>
</organism>
<keyword evidence="4" id="KW-1185">Reference proteome</keyword>
<evidence type="ECO:0000256" key="1">
    <source>
        <dbReference type="SAM" id="Coils"/>
    </source>
</evidence>
<gene>
    <name evidence="3" type="ORF">B6N60_02129</name>
</gene>
<dbReference type="KEGG" id="rsin:B6N60_02129"/>
<proteinExistence type="predicted"/>
<protein>
    <recommendedName>
        <fullName evidence="5">Spy</fullName>
    </recommendedName>
</protein>
<dbReference type="RefSeq" id="WP_190607818.1">
    <property type="nucleotide sequence ID" value="NZ_CP021056.1"/>
</dbReference>
<dbReference type="Proteomes" id="UP000683511">
    <property type="component" value="Chromosome"/>
</dbReference>
<name>A0A975T7F7_9NOST</name>
<keyword evidence="2" id="KW-0732">Signal</keyword>
<evidence type="ECO:0008006" key="5">
    <source>
        <dbReference type="Google" id="ProtNLM"/>
    </source>
</evidence>
<reference evidence="3" key="1">
    <citation type="submission" date="2017-04" db="EMBL/GenBank/DDBJ databases">
        <title>Genome deletions in a multicellular cyanobacterial endosymbiont for morphological adaptation in marine diatoms.</title>
        <authorList>
            <person name="Wang Y."/>
            <person name="Gao H."/>
            <person name="Li R."/>
            <person name="Xu X."/>
        </authorList>
    </citation>
    <scope>NUCLEOTIDE SEQUENCE</scope>
    <source>
        <strain evidence="3">FACHB 800</strain>
    </source>
</reference>
<feature type="signal peptide" evidence="2">
    <location>
        <begin position="1"/>
        <end position="21"/>
    </location>
</feature>
<dbReference type="AlphaFoldDB" id="A0A975T7F7"/>
<dbReference type="Pfam" id="PF07813">
    <property type="entry name" value="LTXXQ"/>
    <property type="match status" value="1"/>
</dbReference>
<accession>A0A975T7F7</accession>
<evidence type="ECO:0000313" key="3">
    <source>
        <dbReference type="EMBL" id="QXE23439.1"/>
    </source>
</evidence>
<evidence type="ECO:0000256" key="2">
    <source>
        <dbReference type="SAM" id="SignalP"/>
    </source>
</evidence>
<evidence type="ECO:0000313" key="4">
    <source>
        <dbReference type="Proteomes" id="UP000683511"/>
    </source>
</evidence>
<sequence length="157" mass="17881">MWLRHLPVLATMVMSVGGTLAITQTHLVSPQAVAETIANKPQLNSPQVNGWLKELNLSPQQVERIKRISNQARVKMTPKIKALRQAQQELMNMMAGSATQAQLRKKFNQIKNLRQQLADAEFENNLAIREILTPNQRQKLVEFMYKARRQAISSQPN</sequence>
<keyword evidence="1" id="KW-0175">Coiled coil</keyword>
<dbReference type="EMBL" id="CP021056">
    <property type="protein sequence ID" value="QXE23439.1"/>
    <property type="molecule type" value="Genomic_DNA"/>
</dbReference>